<reference evidence="1 2" key="1">
    <citation type="submission" date="2018-02" db="EMBL/GenBank/DDBJ databases">
        <title>Draft genome sequence of Streptococcus oricebi CCUG 70868T type strain.</title>
        <authorList>
            <person name="Mendez V."/>
            <person name="Salva-Serra F."/>
            <person name="Jaen-Luchoro D."/>
            <person name="Gonzales-Siles L."/>
            <person name="Karlsson R."/>
            <person name="Engstrom-Jakobsson H."/>
            <person name="Busquets A."/>
            <person name="Gomila M."/>
            <person name="Pineiro-Iglesias B."/>
            <person name="Bennasar-Figueras A."/>
            <person name="Seeger M."/>
            <person name="Moore E."/>
        </authorList>
    </citation>
    <scope>NUCLEOTIDE SEQUENCE [LARGE SCALE GENOMIC DNA]</scope>
    <source>
        <strain evidence="1 2">CCUG 70868</strain>
    </source>
</reference>
<accession>A0ABS5B4I9</accession>
<name>A0ABS5B4I9_9STRE</name>
<gene>
    <name evidence="1" type="ORF">C4K46_07340</name>
</gene>
<protein>
    <submittedName>
        <fullName evidence="1">Uncharacterized protein</fullName>
    </submittedName>
</protein>
<sequence>MKEQDKWEALRAQELELDDQLARTERERYRTQELALDWQAYIPQAKETNQELLLAYQGSDQAQRIELTIRELESYSLKIEDNYESLIQAYRKKENRLLDDLEAIARQKRKLGQEEKKSW</sequence>
<comment type="caution">
    <text evidence="1">The sequence shown here is derived from an EMBL/GenBank/DDBJ whole genome shotgun (WGS) entry which is preliminary data.</text>
</comment>
<dbReference type="EMBL" id="PRDG01000004">
    <property type="protein sequence ID" value="MBP2623753.1"/>
    <property type="molecule type" value="Genomic_DNA"/>
</dbReference>
<proteinExistence type="predicted"/>
<organism evidence="1 2">
    <name type="scientific">Streptococcus oricebi</name>
    <dbReference type="NCBI Taxonomy" id="1547447"/>
    <lineage>
        <taxon>Bacteria</taxon>
        <taxon>Bacillati</taxon>
        <taxon>Bacillota</taxon>
        <taxon>Bacilli</taxon>
        <taxon>Lactobacillales</taxon>
        <taxon>Streptococcaceae</taxon>
        <taxon>Streptococcus</taxon>
    </lineage>
</organism>
<dbReference type="Proteomes" id="UP001519296">
    <property type="component" value="Unassembled WGS sequence"/>
</dbReference>
<keyword evidence="2" id="KW-1185">Reference proteome</keyword>
<evidence type="ECO:0000313" key="1">
    <source>
        <dbReference type="EMBL" id="MBP2623753.1"/>
    </source>
</evidence>
<evidence type="ECO:0000313" key="2">
    <source>
        <dbReference type="Proteomes" id="UP001519296"/>
    </source>
</evidence>
<dbReference type="RefSeq" id="WP_209628253.1">
    <property type="nucleotide sequence ID" value="NZ_PRDG01000004.1"/>
</dbReference>